<dbReference type="NCBIfam" id="TIGR01084">
    <property type="entry name" value="mutY"/>
    <property type="match status" value="1"/>
</dbReference>
<organism evidence="16">
    <name type="scientific">uncultured Anaerotruncus sp</name>
    <dbReference type="NCBI Taxonomy" id="905011"/>
    <lineage>
        <taxon>Bacteria</taxon>
        <taxon>Bacillati</taxon>
        <taxon>Bacillota</taxon>
        <taxon>Clostridia</taxon>
        <taxon>Eubacteriales</taxon>
        <taxon>Oscillospiraceae</taxon>
        <taxon>Anaerotruncus</taxon>
        <taxon>environmental samples</taxon>
    </lineage>
</organism>
<keyword evidence="12" id="KW-0234">DNA repair</keyword>
<dbReference type="PANTHER" id="PTHR42944:SF1">
    <property type="entry name" value="ADENINE DNA GLYCOSYLASE"/>
    <property type="match status" value="1"/>
</dbReference>
<evidence type="ECO:0000256" key="14">
    <source>
        <dbReference type="RuleBase" id="RU365096"/>
    </source>
</evidence>
<dbReference type="InterPro" id="IPR044298">
    <property type="entry name" value="MIG/MutY"/>
</dbReference>
<comment type="similarity">
    <text evidence="3 14">Belongs to the Nth/MutY family.</text>
</comment>
<evidence type="ECO:0000259" key="15">
    <source>
        <dbReference type="SMART" id="SM00478"/>
    </source>
</evidence>
<comment type="catalytic activity">
    <reaction evidence="1 14">
        <text>Hydrolyzes free adenine bases from 7,8-dihydro-8-oxoguanine:adenine mismatched double-stranded DNA, leaving an apurinic site.</text>
        <dbReference type="EC" id="3.2.2.31"/>
    </reaction>
</comment>
<evidence type="ECO:0000256" key="7">
    <source>
        <dbReference type="ARBA" id="ARBA00022723"/>
    </source>
</evidence>
<accession>A0A6N2ST40</accession>
<reference evidence="16" key="1">
    <citation type="submission" date="2019-11" db="EMBL/GenBank/DDBJ databases">
        <authorList>
            <person name="Feng L."/>
        </authorList>
    </citation>
    <scope>NUCLEOTIDE SEQUENCE</scope>
    <source>
        <strain evidence="16">AundefinedLFYP135</strain>
    </source>
</reference>
<dbReference type="InterPro" id="IPR029119">
    <property type="entry name" value="MutY_C"/>
</dbReference>
<dbReference type="EMBL" id="CACRSL010000003">
    <property type="protein sequence ID" value="VYS96284.1"/>
    <property type="molecule type" value="Genomic_DNA"/>
</dbReference>
<keyword evidence="9 16" id="KW-0378">Hydrolase</keyword>
<dbReference type="InterPro" id="IPR003265">
    <property type="entry name" value="HhH-GPD_domain"/>
</dbReference>
<evidence type="ECO:0000313" key="16">
    <source>
        <dbReference type="EMBL" id="VYS96284.1"/>
    </source>
</evidence>
<evidence type="ECO:0000256" key="5">
    <source>
        <dbReference type="ARBA" id="ARBA00022023"/>
    </source>
</evidence>
<protein>
    <recommendedName>
        <fullName evidence="5 14">Adenine DNA glycosylase</fullName>
        <ecNumber evidence="4 14">3.2.2.31</ecNumber>
    </recommendedName>
</protein>
<dbReference type="PANTHER" id="PTHR42944">
    <property type="entry name" value="ADENINE DNA GLYCOSYLASE"/>
    <property type="match status" value="1"/>
</dbReference>
<evidence type="ECO:0000256" key="3">
    <source>
        <dbReference type="ARBA" id="ARBA00008343"/>
    </source>
</evidence>
<dbReference type="CDD" id="cd00056">
    <property type="entry name" value="ENDO3c"/>
    <property type="match status" value="1"/>
</dbReference>
<dbReference type="InterPro" id="IPR015797">
    <property type="entry name" value="NUDIX_hydrolase-like_dom_sf"/>
</dbReference>
<dbReference type="SMART" id="SM00478">
    <property type="entry name" value="ENDO3c"/>
    <property type="match status" value="1"/>
</dbReference>
<keyword evidence="6" id="KW-0004">4Fe-4S</keyword>
<dbReference type="InterPro" id="IPR000445">
    <property type="entry name" value="HhH_motif"/>
</dbReference>
<dbReference type="GO" id="GO:0032357">
    <property type="term" value="F:oxidized purine DNA binding"/>
    <property type="evidence" value="ECO:0007669"/>
    <property type="project" value="TreeGrafter"/>
</dbReference>
<keyword evidence="13 14" id="KW-0326">Glycosidase</keyword>
<dbReference type="Gene3D" id="1.10.1670.10">
    <property type="entry name" value="Helix-hairpin-Helix base-excision DNA repair enzymes (C-terminal)"/>
    <property type="match status" value="1"/>
</dbReference>
<dbReference type="SUPFAM" id="SSF55811">
    <property type="entry name" value="Nudix"/>
    <property type="match status" value="1"/>
</dbReference>
<evidence type="ECO:0000256" key="11">
    <source>
        <dbReference type="ARBA" id="ARBA00023014"/>
    </source>
</evidence>
<dbReference type="PROSITE" id="PS01155">
    <property type="entry name" value="ENDONUCLEASE_III_2"/>
    <property type="match status" value="1"/>
</dbReference>
<dbReference type="GO" id="GO:0006298">
    <property type="term" value="P:mismatch repair"/>
    <property type="evidence" value="ECO:0007669"/>
    <property type="project" value="TreeGrafter"/>
</dbReference>
<name>A0A6N2ST40_9FIRM</name>
<dbReference type="FunFam" id="1.10.340.30:FF:000002">
    <property type="entry name" value="Adenine DNA glycosylase"/>
    <property type="match status" value="1"/>
</dbReference>
<evidence type="ECO:0000256" key="12">
    <source>
        <dbReference type="ARBA" id="ARBA00023204"/>
    </source>
</evidence>
<dbReference type="Gene3D" id="3.90.79.10">
    <property type="entry name" value="Nucleoside Triphosphate Pyrophosphohydrolase"/>
    <property type="match status" value="1"/>
</dbReference>
<dbReference type="Gene3D" id="1.10.340.30">
    <property type="entry name" value="Hypothetical protein, domain 2"/>
    <property type="match status" value="1"/>
</dbReference>
<dbReference type="EC" id="3.2.2.31" evidence="4 14"/>
<dbReference type="InterPro" id="IPR004036">
    <property type="entry name" value="Endonuclease-III-like_CS2"/>
</dbReference>
<evidence type="ECO:0000256" key="13">
    <source>
        <dbReference type="ARBA" id="ARBA00023295"/>
    </source>
</evidence>
<dbReference type="GO" id="GO:0051539">
    <property type="term" value="F:4 iron, 4 sulfur cluster binding"/>
    <property type="evidence" value="ECO:0007669"/>
    <property type="project" value="UniProtKB-UniRule"/>
</dbReference>
<evidence type="ECO:0000256" key="6">
    <source>
        <dbReference type="ARBA" id="ARBA00022485"/>
    </source>
</evidence>
<evidence type="ECO:0000256" key="1">
    <source>
        <dbReference type="ARBA" id="ARBA00000843"/>
    </source>
</evidence>
<dbReference type="GO" id="GO:0000701">
    <property type="term" value="F:purine-specific mismatch base pair DNA N-glycosylase activity"/>
    <property type="evidence" value="ECO:0007669"/>
    <property type="project" value="UniProtKB-EC"/>
</dbReference>
<dbReference type="GO" id="GO:0034039">
    <property type="term" value="F:8-oxo-7,8-dihydroguanine DNA N-glycosylase activity"/>
    <property type="evidence" value="ECO:0007669"/>
    <property type="project" value="TreeGrafter"/>
</dbReference>
<sequence>MNDLDFLNLDRQAFPPDGSLPDIASPLLAWYDRGRRVLPWREEPTPYRVWVSEIMLQQTRVQAVLPYFERFLAALPTLRDLAEAPEEQLAKLWEGLGYYSRVRNMKKAAQLAVERYGGELPPSYEALLSLPGIGEYTAGAVSSIAFGIPVPAVDGNVLRVFSRVFGCWADVLDPKTKRGFQAVASRLLPEDRPGDFNQSLMELGATVCLPNGAPHCLECPLRELCCAYREGTAADLPVKAPKKARRVEERTVFLLIWDGRVLVRRRPDKGLLAGLWEFPNVEGWRTREEAAALLREYQPEKLIPLREAKHIFSHVEWRMAGFLAQCASPGKPKEGERWVTREELEGECAVPSAFRAYRDLGGRL</sequence>
<evidence type="ECO:0000256" key="2">
    <source>
        <dbReference type="ARBA" id="ARBA00002933"/>
    </source>
</evidence>
<dbReference type="AlphaFoldDB" id="A0A6N2ST40"/>
<gene>
    <name evidence="16" type="primary">yfhQ</name>
    <name evidence="16" type="ORF">AULFYP135_01089</name>
</gene>
<keyword evidence="8 14" id="KW-0227">DNA damage</keyword>
<feature type="domain" description="HhH-GPD" evidence="15">
    <location>
        <begin position="55"/>
        <end position="206"/>
    </location>
</feature>
<dbReference type="InterPro" id="IPR005760">
    <property type="entry name" value="A/G_AdeGlyc_MutY"/>
</dbReference>
<dbReference type="InterPro" id="IPR011257">
    <property type="entry name" value="DNA_glycosylase"/>
</dbReference>
<dbReference type="Pfam" id="PF14815">
    <property type="entry name" value="NUDIX_4"/>
    <property type="match status" value="1"/>
</dbReference>
<dbReference type="GO" id="GO:0006284">
    <property type="term" value="P:base-excision repair"/>
    <property type="evidence" value="ECO:0007669"/>
    <property type="project" value="UniProtKB-UniRule"/>
</dbReference>
<comment type="function">
    <text evidence="2">Adenine glycosylase active on G-A mispairs. MutY also corrects error-prone DNA synthesis past GO lesions which are due to the oxidatively damaged form of guanine: 7,8-dihydro-8-oxoguanine (8-oxo-dGTP).</text>
</comment>
<evidence type="ECO:0000256" key="4">
    <source>
        <dbReference type="ARBA" id="ARBA00012045"/>
    </source>
</evidence>
<evidence type="ECO:0000256" key="8">
    <source>
        <dbReference type="ARBA" id="ARBA00022763"/>
    </source>
</evidence>
<evidence type="ECO:0000256" key="10">
    <source>
        <dbReference type="ARBA" id="ARBA00023004"/>
    </source>
</evidence>
<evidence type="ECO:0000256" key="9">
    <source>
        <dbReference type="ARBA" id="ARBA00022801"/>
    </source>
</evidence>
<dbReference type="Pfam" id="PF00633">
    <property type="entry name" value="HHH"/>
    <property type="match status" value="1"/>
</dbReference>
<dbReference type="GO" id="GO:0035485">
    <property type="term" value="F:adenine/guanine mispair binding"/>
    <property type="evidence" value="ECO:0007669"/>
    <property type="project" value="TreeGrafter"/>
</dbReference>
<comment type="cofactor">
    <cofactor evidence="14">
        <name>[4Fe-4S] cluster</name>
        <dbReference type="ChEBI" id="CHEBI:49883"/>
    </cofactor>
    <text evidence="14">Binds 1 [4Fe-4S] cluster.</text>
</comment>
<keyword evidence="11" id="KW-0411">Iron-sulfur</keyword>
<keyword evidence="7" id="KW-0479">Metal-binding</keyword>
<dbReference type="GO" id="GO:0046872">
    <property type="term" value="F:metal ion binding"/>
    <property type="evidence" value="ECO:0007669"/>
    <property type="project" value="UniProtKB-UniRule"/>
</dbReference>
<dbReference type="SUPFAM" id="SSF48150">
    <property type="entry name" value="DNA-glycosylase"/>
    <property type="match status" value="1"/>
</dbReference>
<keyword evidence="10 14" id="KW-0408">Iron</keyword>
<dbReference type="CDD" id="cd03431">
    <property type="entry name" value="NUDIX_DNA_Glycosylase_C-MutY"/>
    <property type="match status" value="1"/>
</dbReference>
<proteinExistence type="inferred from homology"/>
<dbReference type="InterPro" id="IPR023170">
    <property type="entry name" value="HhH_base_excis_C"/>
</dbReference>
<dbReference type="Pfam" id="PF00730">
    <property type="entry name" value="HhH-GPD"/>
    <property type="match status" value="1"/>
</dbReference>